<dbReference type="AlphaFoldDB" id="A0A5S5BP03"/>
<dbReference type="InterPro" id="IPR036173">
    <property type="entry name" value="G39-like_N_sf"/>
</dbReference>
<proteinExistence type="predicted"/>
<sequence length="119" mass="13324">MRETEVVKLFAIIRSNYPNFEMTNEKKATWTPLMADVPFDQALANLMDFMKHSKFPPVAADIIQADPGGLNGNYDRLRIETAERFAEIDSWDQVALPACPDHLRPKFLGGGKAVSGDEL</sequence>
<evidence type="ECO:0000313" key="1">
    <source>
        <dbReference type="EMBL" id="TYP68901.1"/>
    </source>
</evidence>
<organism evidence="1 2">
    <name type="scientific">Paenibacillus methanolicus</name>
    <dbReference type="NCBI Taxonomy" id="582686"/>
    <lineage>
        <taxon>Bacteria</taxon>
        <taxon>Bacillati</taxon>
        <taxon>Bacillota</taxon>
        <taxon>Bacilli</taxon>
        <taxon>Bacillales</taxon>
        <taxon>Paenibacillaceae</taxon>
        <taxon>Paenibacillus</taxon>
    </lineage>
</organism>
<gene>
    <name evidence="1" type="ORF">BCM02_11719</name>
</gene>
<dbReference type="Proteomes" id="UP000323257">
    <property type="component" value="Unassembled WGS sequence"/>
</dbReference>
<dbReference type="EMBL" id="VNHS01000017">
    <property type="protein sequence ID" value="TYP68901.1"/>
    <property type="molecule type" value="Genomic_DNA"/>
</dbReference>
<reference evidence="1 2" key="1">
    <citation type="submission" date="2019-07" db="EMBL/GenBank/DDBJ databases">
        <title>Genomic Encyclopedia of Type Strains, Phase III (KMG-III): the genomes of soil and plant-associated and newly described type strains.</title>
        <authorList>
            <person name="Whitman W."/>
        </authorList>
    </citation>
    <scope>NUCLEOTIDE SEQUENCE [LARGE SCALE GENOMIC DNA]</scope>
    <source>
        <strain evidence="1 2">BL24</strain>
    </source>
</reference>
<dbReference type="Gene3D" id="1.10.8.200">
    <property type="entry name" value="Replisome organizer (g39p helicase loader/inhibitor protein)"/>
    <property type="match status" value="1"/>
</dbReference>
<protein>
    <submittedName>
        <fullName evidence="1">Loader and inhibitor of G40P protein</fullName>
    </submittedName>
</protein>
<evidence type="ECO:0000313" key="2">
    <source>
        <dbReference type="Proteomes" id="UP000323257"/>
    </source>
</evidence>
<comment type="caution">
    <text evidence="1">The sequence shown here is derived from an EMBL/GenBank/DDBJ whole genome shotgun (WGS) entry which is preliminary data.</text>
</comment>
<name>A0A5S5BP03_9BACL</name>
<keyword evidence="2" id="KW-1185">Reference proteome</keyword>
<dbReference type="SUPFAM" id="SSF89064">
    <property type="entry name" value="Replisome organizer (g39p helicase loader/inhibitor protein)"/>
    <property type="match status" value="1"/>
</dbReference>
<accession>A0A5S5BP03</accession>